<accession>A0A5C6CW06</accession>
<dbReference type="InterPro" id="IPR051923">
    <property type="entry name" value="Glycosyl_Hydrolase_39"/>
</dbReference>
<evidence type="ECO:0000313" key="2">
    <source>
        <dbReference type="EMBL" id="TWU28752.1"/>
    </source>
</evidence>
<dbReference type="GO" id="GO:0004553">
    <property type="term" value="F:hydrolase activity, hydrolyzing O-glycosyl compounds"/>
    <property type="evidence" value="ECO:0007669"/>
    <property type="project" value="TreeGrafter"/>
</dbReference>
<keyword evidence="1" id="KW-0472">Membrane</keyword>
<dbReference type="PANTHER" id="PTHR12631:SF10">
    <property type="entry name" value="BETA-XYLOSIDASE-LIKE PROTEIN-RELATED"/>
    <property type="match status" value="1"/>
</dbReference>
<dbReference type="InterPro" id="IPR017853">
    <property type="entry name" value="GH"/>
</dbReference>
<comment type="caution">
    <text evidence="2">The sequence shown here is derived from an EMBL/GenBank/DDBJ whole genome shotgun (WGS) entry which is preliminary data.</text>
</comment>
<protein>
    <recommendedName>
        <fullName evidence="4">Glycoside hydrolase family 42 N-terminal domain-containing protein</fullName>
    </recommendedName>
</protein>
<evidence type="ECO:0008006" key="4">
    <source>
        <dbReference type="Google" id="ProtNLM"/>
    </source>
</evidence>
<feature type="transmembrane region" description="Helical" evidence="1">
    <location>
        <begin position="85"/>
        <end position="103"/>
    </location>
</feature>
<organism evidence="2 3">
    <name type="scientific">Novipirellula artificiosorum</name>
    <dbReference type="NCBI Taxonomy" id="2528016"/>
    <lineage>
        <taxon>Bacteria</taxon>
        <taxon>Pseudomonadati</taxon>
        <taxon>Planctomycetota</taxon>
        <taxon>Planctomycetia</taxon>
        <taxon>Pirellulales</taxon>
        <taxon>Pirellulaceae</taxon>
        <taxon>Novipirellula</taxon>
    </lineage>
</organism>
<keyword evidence="1" id="KW-1133">Transmembrane helix</keyword>
<dbReference type="PANTHER" id="PTHR12631">
    <property type="entry name" value="ALPHA-L-IDURONIDASE"/>
    <property type="match status" value="1"/>
</dbReference>
<keyword evidence="1" id="KW-0812">Transmembrane</keyword>
<feature type="transmembrane region" description="Helical" evidence="1">
    <location>
        <begin position="157"/>
        <end position="173"/>
    </location>
</feature>
<sequence>MDHESGLVPIVAMNSGGPLNLVANLVVMIVVLYLLSRLARPALAGTDCRRIVVFGRAGFIGLCIYLTLLYSVTYFGLRPEGLPSALVQLLTFVFYALAILGLWRHAARRPLTDDAVEVDPQEMRLVKTYFAVLLSLAFAVSMIAGVPALLVPILLNFALWTPLGFVLTCMAWFRSGKACPKNQLAADPQPRSLLRKTTRTAGCGCVGVGVLFATLLGFIYVLIGQSVPKTYSTIENPIAAPDPTANLGGELDGFDSPYIGHTGSWDGKGGGMFGSSKLADLDAEVAMGLRWTFMCAYWSALEPDGPVDLSDEIPPAWRALDAFLIAAQKRQLNVLMQAPVVGGNAGGPPAWAGRREAGKSAPEKMDALADFAGKLAERYRPGGTLAQQQRWGTSYGVRAWELDNEPDAYRTHWKDQAADYAEFVTKASLRIKAADPEAVTMAPGAASGGHLVPWLEAALDAEGLHGSPAFKQNGKPYSIGPSVDVVSFHNYEGLDTFLSGQDMTVVRAFQKVRDVFENWESRSAGFEYPRKQEYWHTEGNFDFVGALSKERRAAWRFQFFTRAFAAGIRKVVVMDASPLEQIAVKNYIEMLPQPFPMLPATDQIAMIQGKAVAFQHLGGDVSNAGQVWVVWAEADSGDAVVEIPVVGDHVEVVGVDGHRETRQVLQGRVRLQLRGDPKMPAPILVINRASGAGE</sequence>
<proteinExistence type="predicted"/>
<name>A0A5C6CW06_9BACT</name>
<reference evidence="2 3" key="1">
    <citation type="submission" date="2019-02" db="EMBL/GenBank/DDBJ databases">
        <title>Deep-cultivation of Planctomycetes and their phenomic and genomic characterization uncovers novel biology.</title>
        <authorList>
            <person name="Wiegand S."/>
            <person name="Jogler M."/>
            <person name="Boedeker C."/>
            <person name="Pinto D."/>
            <person name="Vollmers J."/>
            <person name="Rivas-Marin E."/>
            <person name="Kohn T."/>
            <person name="Peeters S.H."/>
            <person name="Heuer A."/>
            <person name="Rast P."/>
            <person name="Oberbeckmann S."/>
            <person name="Bunk B."/>
            <person name="Jeske O."/>
            <person name="Meyerdierks A."/>
            <person name="Storesund J.E."/>
            <person name="Kallscheuer N."/>
            <person name="Luecker S."/>
            <person name="Lage O.M."/>
            <person name="Pohl T."/>
            <person name="Merkel B.J."/>
            <person name="Hornburger P."/>
            <person name="Mueller R.-W."/>
            <person name="Bruemmer F."/>
            <person name="Labrenz M."/>
            <person name="Spormann A.M."/>
            <person name="Op Den Camp H."/>
            <person name="Overmann J."/>
            <person name="Amann R."/>
            <person name="Jetten M.S.M."/>
            <person name="Mascher T."/>
            <person name="Medema M.H."/>
            <person name="Devos D.P."/>
            <person name="Kaster A.-K."/>
            <person name="Ovreas L."/>
            <person name="Rohde M."/>
            <person name="Galperin M.Y."/>
            <person name="Jogler C."/>
        </authorList>
    </citation>
    <scope>NUCLEOTIDE SEQUENCE [LARGE SCALE GENOMIC DNA]</scope>
    <source>
        <strain evidence="2 3">Poly41</strain>
    </source>
</reference>
<feature type="transmembrane region" description="Helical" evidence="1">
    <location>
        <begin position="201"/>
        <end position="223"/>
    </location>
</feature>
<feature type="transmembrane region" description="Helical" evidence="1">
    <location>
        <begin position="51"/>
        <end position="73"/>
    </location>
</feature>
<dbReference type="EMBL" id="SJPV01000030">
    <property type="protein sequence ID" value="TWU28752.1"/>
    <property type="molecule type" value="Genomic_DNA"/>
</dbReference>
<evidence type="ECO:0000313" key="3">
    <source>
        <dbReference type="Proteomes" id="UP000319143"/>
    </source>
</evidence>
<dbReference type="Gene3D" id="3.20.20.80">
    <property type="entry name" value="Glycosidases"/>
    <property type="match status" value="1"/>
</dbReference>
<dbReference type="OrthoDB" id="9776971at2"/>
<feature type="transmembrane region" description="Helical" evidence="1">
    <location>
        <begin position="20"/>
        <end position="39"/>
    </location>
</feature>
<gene>
    <name evidence="2" type="ORF">Poly41_69140</name>
</gene>
<evidence type="ECO:0000256" key="1">
    <source>
        <dbReference type="SAM" id="Phobius"/>
    </source>
</evidence>
<dbReference type="AlphaFoldDB" id="A0A5C6CW06"/>
<keyword evidence="3" id="KW-1185">Reference proteome</keyword>
<dbReference type="RefSeq" id="WP_146531562.1">
    <property type="nucleotide sequence ID" value="NZ_SJPV01000030.1"/>
</dbReference>
<dbReference type="SUPFAM" id="SSF51445">
    <property type="entry name" value="(Trans)glycosidases"/>
    <property type="match status" value="1"/>
</dbReference>
<dbReference type="Proteomes" id="UP000319143">
    <property type="component" value="Unassembled WGS sequence"/>
</dbReference>
<feature type="transmembrane region" description="Helical" evidence="1">
    <location>
        <begin position="129"/>
        <end position="151"/>
    </location>
</feature>